<reference evidence="2 3" key="1">
    <citation type="submission" date="2018-04" db="EMBL/GenBank/DDBJ databases">
        <title>Chryseobacterium oncorhynchi 701B-08T from rainbow trout, and Chryseobacterium viscerum 687B-08T from diseased fish.</title>
        <authorList>
            <person name="Jeong J.-J."/>
            <person name="Lee Y.J."/>
            <person name="Pathiraja D."/>
            <person name="Park B."/>
            <person name="Choi I.-G."/>
            <person name="Kim K.D."/>
        </authorList>
    </citation>
    <scope>NUCLEOTIDE SEQUENCE [LARGE SCALE GENOMIC DNA]</scope>
    <source>
        <strain evidence="2 3">687B-08</strain>
    </source>
</reference>
<sequence>MLTNKKYKSDKVVIPLLGILVVALFFIPKVYTAYSLIVFVIILLGIIIFRYLKENSKKWALYNILGLIAAYLIIALYENLAH</sequence>
<dbReference type="Proteomes" id="UP000236413">
    <property type="component" value="Unassembled WGS sequence"/>
</dbReference>
<organism evidence="2 3">
    <name type="scientific">Chryseobacterium viscerum</name>
    <dbReference type="NCBI Taxonomy" id="1037377"/>
    <lineage>
        <taxon>Bacteria</taxon>
        <taxon>Pseudomonadati</taxon>
        <taxon>Bacteroidota</taxon>
        <taxon>Flavobacteriia</taxon>
        <taxon>Flavobacteriales</taxon>
        <taxon>Weeksellaceae</taxon>
        <taxon>Chryseobacterium group</taxon>
        <taxon>Chryseobacterium</taxon>
    </lineage>
</organism>
<dbReference type="RefSeq" id="WP_109738057.1">
    <property type="nucleotide sequence ID" value="NZ_PPEG02000002.1"/>
</dbReference>
<evidence type="ECO:0000256" key="1">
    <source>
        <dbReference type="SAM" id="Phobius"/>
    </source>
</evidence>
<proteinExistence type="predicted"/>
<dbReference type="EMBL" id="PPEG02000002">
    <property type="protein sequence ID" value="PWN64199.1"/>
    <property type="molecule type" value="Genomic_DNA"/>
</dbReference>
<dbReference type="AlphaFoldDB" id="A0A316WSS4"/>
<comment type="caution">
    <text evidence="2">The sequence shown here is derived from an EMBL/GenBank/DDBJ whole genome shotgun (WGS) entry which is preliminary data.</text>
</comment>
<gene>
    <name evidence="2" type="ORF">C1634_006280</name>
</gene>
<accession>A0A316WSS4</accession>
<feature type="transmembrane region" description="Helical" evidence="1">
    <location>
        <begin position="59"/>
        <end position="77"/>
    </location>
</feature>
<keyword evidence="1" id="KW-0472">Membrane</keyword>
<protein>
    <submittedName>
        <fullName evidence="2">Uncharacterized protein</fullName>
    </submittedName>
</protein>
<name>A0A316WSS4_9FLAO</name>
<evidence type="ECO:0000313" key="3">
    <source>
        <dbReference type="Proteomes" id="UP000236413"/>
    </source>
</evidence>
<keyword evidence="1" id="KW-1133">Transmembrane helix</keyword>
<feature type="transmembrane region" description="Helical" evidence="1">
    <location>
        <begin position="33"/>
        <end position="52"/>
    </location>
</feature>
<evidence type="ECO:0000313" key="2">
    <source>
        <dbReference type="EMBL" id="PWN64199.1"/>
    </source>
</evidence>
<feature type="transmembrane region" description="Helical" evidence="1">
    <location>
        <begin position="12"/>
        <end position="27"/>
    </location>
</feature>
<keyword evidence="1" id="KW-0812">Transmembrane</keyword>